<keyword evidence="4" id="KW-1185">Reference proteome</keyword>
<gene>
    <name evidence="3" type="ORF">CEY15_02030</name>
</gene>
<organism evidence="3 4">
    <name type="scientific">Dietzia natronolimnaea</name>
    <dbReference type="NCBI Taxonomy" id="161920"/>
    <lineage>
        <taxon>Bacteria</taxon>
        <taxon>Bacillati</taxon>
        <taxon>Actinomycetota</taxon>
        <taxon>Actinomycetes</taxon>
        <taxon>Mycobacteriales</taxon>
        <taxon>Dietziaceae</taxon>
        <taxon>Dietzia</taxon>
    </lineage>
</organism>
<sequence length="176" mass="18686">MDDDEAFDAPFDEIDTAAHSRHYSWPPLPGASDRSPHAGLEVLQRIVDGEHHLSPGSHTLGLALSSVAERVVTLTATPGEWALNNGGTVHGGIVSGWVDSALGYATATVVDEGVGYSTLDLTVRYIRALRLEKTPATIHAEVEHVGRSTCVVQAKVLDTDGRTCASASGVMMLFRP</sequence>
<evidence type="ECO:0000259" key="2">
    <source>
        <dbReference type="Pfam" id="PF03061"/>
    </source>
</evidence>
<name>A0A2A2WTU5_9ACTN</name>
<protein>
    <submittedName>
        <fullName evidence="3">Thioesterase</fullName>
    </submittedName>
</protein>
<dbReference type="GO" id="GO:0016289">
    <property type="term" value="F:acyl-CoA hydrolase activity"/>
    <property type="evidence" value="ECO:0007669"/>
    <property type="project" value="UniProtKB-ARBA"/>
</dbReference>
<dbReference type="InterPro" id="IPR029069">
    <property type="entry name" value="HotDog_dom_sf"/>
</dbReference>
<dbReference type="Pfam" id="PF03061">
    <property type="entry name" value="4HBT"/>
    <property type="match status" value="1"/>
</dbReference>
<dbReference type="OrthoDB" id="9813282at2"/>
<evidence type="ECO:0000313" key="4">
    <source>
        <dbReference type="Proteomes" id="UP000218810"/>
    </source>
</evidence>
<evidence type="ECO:0000256" key="1">
    <source>
        <dbReference type="ARBA" id="ARBA00022801"/>
    </source>
</evidence>
<dbReference type="RefSeq" id="WP_095717063.1">
    <property type="nucleotide sequence ID" value="NZ_NTGA01000004.1"/>
</dbReference>
<accession>A0A2A2WTU5</accession>
<dbReference type="Proteomes" id="UP000218810">
    <property type="component" value="Unassembled WGS sequence"/>
</dbReference>
<proteinExistence type="predicted"/>
<keyword evidence="1" id="KW-0378">Hydrolase</keyword>
<dbReference type="AlphaFoldDB" id="A0A2A2WTU5"/>
<dbReference type="NCBIfam" id="TIGR00369">
    <property type="entry name" value="unchar_dom_1"/>
    <property type="match status" value="1"/>
</dbReference>
<dbReference type="InterPro" id="IPR003736">
    <property type="entry name" value="PAAI_dom"/>
</dbReference>
<feature type="domain" description="Thioesterase" evidence="2">
    <location>
        <begin position="86"/>
        <end position="165"/>
    </location>
</feature>
<dbReference type="EMBL" id="NTGA01000004">
    <property type="protein sequence ID" value="PAY24601.1"/>
    <property type="molecule type" value="Genomic_DNA"/>
</dbReference>
<dbReference type="Gene3D" id="3.10.129.10">
    <property type="entry name" value="Hotdog Thioesterase"/>
    <property type="match status" value="1"/>
</dbReference>
<dbReference type="CDD" id="cd03443">
    <property type="entry name" value="PaaI_thioesterase"/>
    <property type="match status" value="1"/>
</dbReference>
<evidence type="ECO:0000313" key="3">
    <source>
        <dbReference type="EMBL" id="PAY24601.1"/>
    </source>
</evidence>
<dbReference type="InterPro" id="IPR006683">
    <property type="entry name" value="Thioestr_dom"/>
</dbReference>
<reference evidence="4" key="1">
    <citation type="submission" date="2017-09" db="EMBL/GenBank/DDBJ databases">
        <authorList>
            <person name="Zhang Y."/>
            <person name="Huang X."/>
            <person name="Liu J."/>
            <person name="Lu L."/>
            <person name="Peng K."/>
        </authorList>
    </citation>
    <scope>NUCLEOTIDE SEQUENCE [LARGE SCALE GENOMIC DNA]</scope>
    <source>
        <strain evidence="4">S-XJ-1</strain>
    </source>
</reference>
<comment type="caution">
    <text evidence="3">The sequence shown here is derived from an EMBL/GenBank/DDBJ whole genome shotgun (WGS) entry which is preliminary data.</text>
</comment>
<dbReference type="SUPFAM" id="SSF54637">
    <property type="entry name" value="Thioesterase/thiol ester dehydrase-isomerase"/>
    <property type="match status" value="1"/>
</dbReference>